<evidence type="ECO:0000256" key="1">
    <source>
        <dbReference type="ARBA" id="ARBA00022908"/>
    </source>
</evidence>
<evidence type="ECO:0000313" key="8">
    <source>
        <dbReference type="Proteomes" id="UP000244446"/>
    </source>
</evidence>
<dbReference type="InterPro" id="IPR013762">
    <property type="entry name" value="Integrase-like_cat_sf"/>
</dbReference>
<gene>
    <name evidence="7" type="ORF">DC366_17215</name>
</gene>
<dbReference type="Pfam" id="PF20172">
    <property type="entry name" value="DUF6538"/>
    <property type="match status" value="1"/>
</dbReference>
<dbReference type="SUPFAM" id="SSF56349">
    <property type="entry name" value="DNA breaking-rejoining enzymes"/>
    <property type="match status" value="1"/>
</dbReference>
<dbReference type="EMBL" id="QCYH01000016">
    <property type="protein sequence ID" value="PVA08837.1"/>
    <property type="molecule type" value="Genomic_DNA"/>
</dbReference>
<organism evidence="7 8">
    <name type="scientific">Pelagivirga sediminicola</name>
    <dbReference type="NCBI Taxonomy" id="2170575"/>
    <lineage>
        <taxon>Bacteria</taxon>
        <taxon>Pseudomonadati</taxon>
        <taxon>Pseudomonadota</taxon>
        <taxon>Alphaproteobacteria</taxon>
        <taxon>Rhodobacterales</taxon>
        <taxon>Paracoccaceae</taxon>
        <taxon>Pelagivirga</taxon>
    </lineage>
</organism>
<dbReference type="PROSITE" id="PS51898">
    <property type="entry name" value="TYR_RECOMBINASE"/>
    <property type="match status" value="1"/>
</dbReference>
<keyword evidence="3" id="KW-0233">DNA recombination</keyword>
<dbReference type="InterPro" id="IPR046668">
    <property type="entry name" value="DUF6538"/>
</dbReference>
<dbReference type="PANTHER" id="PTHR30349:SF94">
    <property type="entry name" value="INTEGRASE_RECOMBINASE HI_1414-RELATED"/>
    <property type="match status" value="1"/>
</dbReference>
<reference evidence="7 8" key="1">
    <citation type="submission" date="2018-04" db="EMBL/GenBank/DDBJ databases">
        <title>Pelagivirga bohaiensis gen. nov., sp. nov., a bacterium isolated from the Bohai Sea.</title>
        <authorList>
            <person name="Ji X."/>
        </authorList>
    </citation>
    <scope>NUCLEOTIDE SEQUENCE [LARGE SCALE GENOMIC DNA]</scope>
    <source>
        <strain evidence="7 8">BH-SD19</strain>
    </source>
</reference>
<keyword evidence="1" id="KW-0229">DNA integration</keyword>
<evidence type="ECO:0000313" key="7">
    <source>
        <dbReference type="EMBL" id="PVA08837.1"/>
    </source>
</evidence>
<dbReference type="OrthoDB" id="7222937at2"/>
<dbReference type="GO" id="GO:0003677">
    <property type="term" value="F:DNA binding"/>
    <property type="evidence" value="ECO:0007669"/>
    <property type="project" value="UniProtKB-UniRule"/>
</dbReference>
<feature type="domain" description="Core-binding (CB)" evidence="6">
    <location>
        <begin position="130"/>
        <end position="222"/>
    </location>
</feature>
<keyword evidence="8" id="KW-1185">Reference proteome</keyword>
<sequence>MKLQKRNNTYHLRKRVPVRYQAIEPRASFYVSLNTDSKALAEQKAAAIWSAQVDAWEALLAGDSEEASKRHAAAQSIAQMKGFRYLHAPQVAELPRRELLERVEAIPETAGAPDKSVASAVLGSVSAPVITVSGALELYWRLAKDKTLGKSDDQLRRWKNPRKKAIRNFLDIVGDKPLAEITGDDTLNFRDHWYDRICAEGLTPNSANKDFTHLGDVLKTVNRMKRLSLKLPLSELAFKEGEAKKRPPFSRAWIEEHLLRAGALDRLNDEARAIMLAMINTGMRPSELAALTPDEIRLDANIPHISLAPVGRQLKTKSSRRTIPLIGISLEAMRGFPNGFERYWGGSASLSATVNKYLRGNNLLETPEHSLYCLRHSFEDRMLEAGIDERIRRDLMGHSLRRERYGDGGSLEMLSELLAPVAL</sequence>
<dbReference type="RefSeq" id="WP_108693435.1">
    <property type="nucleotide sequence ID" value="NZ_QCYH01000016.1"/>
</dbReference>
<proteinExistence type="predicted"/>
<dbReference type="Gene3D" id="1.10.443.10">
    <property type="entry name" value="Intergrase catalytic core"/>
    <property type="match status" value="1"/>
</dbReference>
<dbReference type="AlphaFoldDB" id="A0A2T7G336"/>
<comment type="caution">
    <text evidence="7">The sequence shown here is derived from an EMBL/GenBank/DDBJ whole genome shotgun (WGS) entry which is preliminary data.</text>
</comment>
<dbReference type="Proteomes" id="UP000244446">
    <property type="component" value="Unassembled WGS sequence"/>
</dbReference>
<protein>
    <submittedName>
        <fullName evidence="7">Integrase</fullName>
    </submittedName>
</protein>
<feature type="domain" description="Tyr recombinase" evidence="5">
    <location>
        <begin position="244"/>
        <end position="419"/>
    </location>
</feature>
<keyword evidence="2 4" id="KW-0238">DNA-binding</keyword>
<evidence type="ECO:0000259" key="6">
    <source>
        <dbReference type="PROSITE" id="PS51900"/>
    </source>
</evidence>
<evidence type="ECO:0000256" key="3">
    <source>
        <dbReference type="ARBA" id="ARBA00023172"/>
    </source>
</evidence>
<evidence type="ECO:0000256" key="2">
    <source>
        <dbReference type="ARBA" id="ARBA00023125"/>
    </source>
</evidence>
<dbReference type="GO" id="GO:0015074">
    <property type="term" value="P:DNA integration"/>
    <property type="evidence" value="ECO:0007669"/>
    <property type="project" value="UniProtKB-KW"/>
</dbReference>
<evidence type="ECO:0000256" key="4">
    <source>
        <dbReference type="PROSITE-ProRule" id="PRU01248"/>
    </source>
</evidence>
<dbReference type="InterPro" id="IPR050090">
    <property type="entry name" value="Tyrosine_recombinase_XerCD"/>
</dbReference>
<name>A0A2T7G336_9RHOB</name>
<dbReference type="InterPro" id="IPR002104">
    <property type="entry name" value="Integrase_catalytic"/>
</dbReference>
<accession>A0A2T7G336</accession>
<dbReference type="PROSITE" id="PS51900">
    <property type="entry name" value="CB"/>
    <property type="match status" value="1"/>
</dbReference>
<evidence type="ECO:0000259" key="5">
    <source>
        <dbReference type="PROSITE" id="PS51898"/>
    </source>
</evidence>
<dbReference type="InterPro" id="IPR011010">
    <property type="entry name" value="DNA_brk_join_enz"/>
</dbReference>
<dbReference type="GO" id="GO:0006310">
    <property type="term" value="P:DNA recombination"/>
    <property type="evidence" value="ECO:0007669"/>
    <property type="project" value="UniProtKB-KW"/>
</dbReference>
<dbReference type="InterPro" id="IPR044068">
    <property type="entry name" value="CB"/>
</dbReference>
<dbReference type="PANTHER" id="PTHR30349">
    <property type="entry name" value="PHAGE INTEGRASE-RELATED"/>
    <property type="match status" value="1"/>
</dbReference>